<protein>
    <recommendedName>
        <fullName evidence="3">DUF4440 domain-containing protein</fullName>
    </recommendedName>
</protein>
<feature type="chain" id="PRO_5008536451" description="DUF4440 domain-containing protein" evidence="1">
    <location>
        <begin position="23"/>
        <end position="182"/>
    </location>
</feature>
<accession>A0A1B2ERS4</accession>
<proteinExistence type="predicted"/>
<dbReference type="AlphaFoldDB" id="A0A1B2ERS4"/>
<evidence type="ECO:0000256" key="1">
    <source>
        <dbReference type="SAM" id="SignalP"/>
    </source>
</evidence>
<evidence type="ECO:0000313" key="2">
    <source>
        <dbReference type="EMBL" id="ANY82659.1"/>
    </source>
</evidence>
<feature type="signal peptide" evidence="1">
    <location>
        <begin position="1"/>
        <end position="22"/>
    </location>
</feature>
<keyword evidence="2" id="KW-0614">Plasmid</keyword>
<gene>
    <name evidence="2" type="ORF">BB934_30825</name>
</gene>
<organism evidence="2">
    <name type="scientific">Microvirga ossetica</name>
    <dbReference type="NCBI Taxonomy" id="1882682"/>
    <lineage>
        <taxon>Bacteria</taxon>
        <taxon>Pseudomonadati</taxon>
        <taxon>Pseudomonadota</taxon>
        <taxon>Alphaproteobacteria</taxon>
        <taxon>Hyphomicrobiales</taxon>
        <taxon>Methylobacteriaceae</taxon>
        <taxon>Microvirga</taxon>
    </lineage>
</organism>
<dbReference type="OrthoDB" id="9814425at2"/>
<keyword evidence="1" id="KW-0732">Signal</keyword>
<dbReference type="EMBL" id="CP016617">
    <property type="protein sequence ID" value="ANY82659.1"/>
    <property type="molecule type" value="Genomic_DNA"/>
</dbReference>
<dbReference type="SUPFAM" id="SSF54427">
    <property type="entry name" value="NTF2-like"/>
    <property type="match status" value="1"/>
</dbReference>
<geneLocation type="plasmid" evidence="2">
    <name>unnamed1</name>
</geneLocation>
<dbReference type="KEGG" id="moc:BB934_30825"/>
<name>A0A1B2ERS4_9HYPH</name>
<evidence type="ECO:0008006" key="3">
    <source>
        <dbReference type="Google" id="ProtNLM"/>
    </source>
</evidence>
<sequence length="182" mass="19818">MRTVSRILVASMLCIPVSPALANPDDEVRDIISAWAQAYTEGDHNKISHLYDRYARLHGVDTADMIGPEAISEHYYFENGHNTLRSVKLNDIKCYSYDDATATCAGGMEFVVTKRSGETLRQPSQVSLAFAYDACAGKWLIQDHRVLRGIAVAVNPAPTLQADAVQPSLSIVPASAATIPVQ</sequence>
<reference evidence="2" key="1">
    <citation type="submission" date="2016-07" db="EMBL/GenBank/DDBJ databases">
        <title>Microvirga ossetica sp. nov. a new species of rhizobia isolated from root nodules of the legume species Vicia alpestris Steven originated from North Ossetia region in the Caucasus.</title>
        <authorList>
            <person name="Safronova V.I."/>
            <person name="Kuznetsova I.G."/>
            <person name="Sazanova A.L."/>
            <person name="Belimov A."/>
            <person name="Andronov E."/>
            <person name="Osledkin Y.S."/>
            <person name="Onishchuk O.P."/>
            <person name="Kurchak O.N."/>
            <person name="Shaposhnikov A.I."/>
            <person name="Willems A."/>
            <person name="Tikhonovich I.A."/>
        </authorList>
    </citation>
    <scope>NUCLEOTIDE SEQUENCE [LARGE SCALE GENOMIC DNA]</scope>
    <source>
        <strain evidence="2">V5/3M</strain>
        <plasmid evidence="2">unnamed1</plasmid>
    </source>
</reference>
<dbReference type="Gene3D" id="3.10.450.50">
    <property type="match status" value="1"/>
</dbReference>
<dbReference type="RefSeq" id="WP_099513764.1">
    <property type="nucleotide sequence ID" value="NZ_CP016617.1"/>
</dbReference>
<dbReference type="InterPro" id="IPR032710">
    <property type="entry name" value="NTF2-like_dom_sf"/>
</dbReference>